<sequence length="320" mass="37358">MSSNRRMALLVFLTATFVYGIGYGVIPLSPIFNYVLMRKELLAVHNDSKSSCLRDAFSDIVLVIVYHYPLYSSIPTLTALYKNAFPTTMFCGPQRTKNYTVEAVDVNKGYFAYMCMSRAMEKYPGYAGYLQISDDVLLNYWNLVGLDRDKIRVYPRYPIAIKGWYWWNSKWGVKTCQKAFNEIWAVRKKNEWLPNKTGSTSVYKKVHSRDPLRGINGSTDLFKRSENWALLCDRGRSDIFYIPGKFADAYKKLSRIFHKHQTFLEIAVPTMCRILEKAKKFEFIRGVYLSGYSTDGQADIFWKKYDKTRLVFIHPFKLKF</sequence>
<dbReference type="PANTHER" id="PTHR31362:SF0">
    <property type="entry name" value="EXOSTOSIN DOMAIN-CONTAINING PROTEIN-RELATED"/>
    <property type="match status" value="1"/>
</dbReference>
<organism evidence="1 2">
    <name type="scientific">Pocillopora meandrina</name>
    <dbReference type="NCBI Taxonomy" id="46732"/>
    <lineage>
        <taxon>Eukaryota</taxon>
        <taxon>Metazoa</taxon>
        <taxon>Cnidaria</taxon>
        <taxon>Anthozoa</taxon>
        <taxon>Hexacorallia</taxon>
        <taxon>Scleractinia</taxon>
        <taxon>Astrocoeniina</taxon>
        <taxon>Pocilloporidae</taxon>
        <taxon>Pocillopora</taxon>
    </lineage>
</organism>
<gene>
    <name evidence="1" type="ORF">PMEA_00026409</name>
</gene>
<proteinExistence type="predicted"/>
<protein>
    <submittedName>
        <fullName evidence="1">Uncharacterized protein</fullName>
    </submittedName>
</protein>
<evidence type="ECO:0000313" key="1">
    <source>
        <dbReference type="EMBL" id="CAH3039284.1"/>
    </source>
</evidence>
<dbReference type="Proteomes" id="UP001159428">
    <property type="component" value="Unassembled WGS sequence"/>
</dbReference>
<dbReference type="EMBL" id="CALNXJ010000005">
    <property type="protein sequence ID" value="CAH3039284.1"/>
    <property type="molecule type" value="Genomic_DNA"/>
</dbReference>
<accession>A0AAU9VTR9</accession>
<dbReference type="PANTHER" id="PTHR31362">
    <property type="entry name" value="GLYCOSYLTRANSFERASE STELLO1-RELATED"/>
    <property type="match status" value="1"/>
</dbReference>
<keyword evidence="2" id="KW-1185">Reference proteome</keyword>
<reference evidence="1 2" key="1">
    <citation type="submission" date="2022-05" db="EMBL/GenBank/DDBJ databases">
        <authorList>
            <consortium name="Genoscope - CEA"/>
            <person name="William W."/>
        </authorList>
    </citation>
    <scope>NUCLEOTIDE SEQUENCE [LARGE SCALE GENOMIC DNA]</scope>
</reference>
<dbReference type="AlphaFoldDB" id="A0AAU9VTR9"/>
<evidence type="ECO:0000313" key="2">
    <source>
        <dbReference type="Proteomes" id="UP001159428"/>
    </source>
</evidence>
<dbReference type="Pfam" id="PF03385">
    <property type="entry name" value="STELLO"/>
    <property type="match status" value="1"/>
</dbReference>
<comment type="caution">
    <text evidence="1">The sequence shown here is derived from an EMBL/GenBank/DDBJ whole genome shotgun (WGS) entry which is preliminary data.</text>
</comment>
<name>A0AAU9VTR9_9CNID</name>
<dbReference type="InterPro" id="IPR005049">
    <property type="entry name" value="STL-like"/>
</dbReference>